<dbReference type="InterPro" id="IPR002696">
    <property type="entry name" value="Membr_insert_effic_factor_YidD"/>
</dbReference>
<dbReference type="PATRIC" id="fig|937777.3.peg.2207"/>
<organism evidence="1 2">
    <name type="scientific">Deinococcus peraridilitoris (strain DSM 19664 / LMG 22246 / CIP 109416 / KR-200)</name>
    <dbReference type="NCBI Taxonomy" id="937777"/>
    <lineage>
        <taxon>Bacteria</taxon>
        <taxon>Thermotogati</taxon>
        <taxon>Deinococcota</taxon>
        <taxon>Deinococci</taxon>
        <taxon>Deinococcales</taxon>
        <taxon>Deinococcaceae</taxon>
        <taxon>Deinococcus</taxon>
    </lineage>
</organism>
<evidence type="ECO:0000313" key="2">
    <source>
        <dbReference type="Proteomes" id="UP000010467"/>
    </source>
</evidence>
<dbReference type="STRING" id="937777.Deipe_2205"/>
<dbReference type="AlphaFoldDB" id="L0A3V5"/>
<proteinExistence type="predicted"/>
<dbReference type="EMBL" id="CP003382">
    <property type="protein sequence ID" value="AFZ67690.1"/>
    <property type="molecule type" value="Genomic_DNA"/>
</dbReference>
<dbReference type="HOGENOM" id="CLU_138959_1_1_0"/>
<protein>
    <recommendedName>
        <fullName evidence="3">Membrane protein insertion efficiency factor</fullName>
    </recommendedName>
</protein>
<dbReference type="RefSeq" id="WP_015235993.1">
    <property type="nucleotide sequence ID" value="NC_019793.1"/>
</dbReference>
<dbReference type="eggNOG" id="COG0759">
    <property type="taxonomic scope" value="Bacteria"/>
</dbReference>
<sequence length="105" mass="11444">MNTNRFALAGIDGYRRYLSPYKGFRCAHAAFFGGPSCSQAVRDIIEQRGLQDGWSEIQTRFAACRSAYAHLRGAPGRSAWLPGRSGVTTRGVCCCGPIPIPFRCG</sequence>
<keyword evidence="2" id="KW-1185">Reference proteome</keyword>
<accession>L0A3V5</accession>
<dbReference type="Proteomes" id="UP000010467">
    <property type="component" value="Chromosome"/>
</dbReference>
<gene>
    <name evidence="1" type="ordered locus">Deipe_2205</name>
</gene>
<dbReference type="NCBIfam" id="TIGR00278">
    <property type="entry name" value="membrane protein insertion efficiency factor YidD"/>
    <property type="match status" value="1"/>
</dbReference>
<name>L0A3V5_DEIPD</name>
<reference evidence="2" key="1">
    <citation type="submission" date="2012-03" db="EMBL/GenBank/DDBJ databases">
        <title>Complete sequence of chromosome of Deinococcus peraridilitoris DSM 19664.</title>
        <authorList>
            <person name="Lucas S."/>
            <person name="Copeland A."/>
            <person name="Lapidus A."/>
            <person name="Glavina del Rio T."/>
            <person name="Dalin E."/>
            <person name="Tice H."/>
            <person name="Bruce D."/>
            <person name="Goodwin L."/>
            <person name="Pitluck S."/>
            <person name="Peters L."/>
            <person name="Mikhailova N."/>
            <person name="Lu M."/>
            <person name="Kyrpides N."/>
            <person name="Mavromatis K."/>
            <person name="Ivanova N."/>
            <person name="Brettin T."/>
            <person name="Detter J.C."/>
            <person name="Han C."/>
            <person name="Larimer F."/>
            <person name="Land M."/>
            <person name="Hauser L."/>
            <person name="Markowitz V."/>
            <person name="Cheng J.-F."/>
            <person name="Hugenholtz P."/>
            <person name="Woyke T."/>
            <person name="Wu D."/>
            <person name="Pukall R."/>
            <person name="Steenblock K."/>
            <person name="Brambilla E."/>
            <person name="Klenk H.-P."/>
            <person name="Eisen J.A."/>
        </authorList>
    </citation>
    <scope>NUCLEOTIDE SEQUENCE [LARGE SCALE GENOMIC DNA]</scope>
    <source>
        <strain evidence="2">DSM 19664 / LMG 22246 / CIP 109416 / KR-200</strain>
    </source>
</reference>
<evidence type="ECO:0000313" key="1">
    <source>
        <dbReference type="EMBL" id="AFZ67690.1"/>
    </source>
</evidence>
<dbReference type="SMART" id="SM01234">
    <property type="entry name" value="Haemolytic"/>
    <property type="match status" value="1"/>
</dbReference>
<evidence type="ECO:0008006" key="3">
    <source>
        <dbReference type="Google" id="ProtNLM"/>
    </source>
</evidence>
<dbReference type="OrthoDB" id="6629784at2"/>
<dbReference type="KEGG" id="dpd:Deipe_2205"/>